<dbReference type="GO" id="GO:0046872">
    <property type="term" value="F:metal ion binding"/>
    <property type="evidence" value="ECO:0007669"/>
    <property type="project" value="UniProtKB-UniRule"/>
</dbReference>
<evidence type="ECO:0000256" key="2">
    <source>
        <dbReference type="ARBA" id="ARBA00022723"/>
    </source>
</evidence>
<comment type="similarity">
    <text evidence="6">Belongs to the peptidase M3 family.</text>
</comment>
<feature type="region of interest" description="Disordered" evidence="7">
    <location>
        <begin position="1"/>
        <end position="114"/>
    </location>
</feature>
<dbReference type="EMBL" id="JAAALK010000288">
    <property type="protein sequence ID" value="KAG8052876.1"/>
    <property type="molecule type" value="Genomic_DNA"/>
</dbReference>
<evidence type="ECO:0000256" key="3">
    <source>
        <dbReference type="ARBA" id="ARBA00022801"/>
    </source>
</evidence>
<reference evidence="9" key="1">
    <citation type="journal article" date="2021" name="bioRxiv">
        <title>Whole Genome Assembly and Annotation of Northern Wild Rice, Zizania palustris L., Supports a Whole Genome Duplication in the Zizania Genus.</title>
        <authorList>
            <person name="Haas M."/>
            <person name="Kono T."/>
            <person name="Macchietto M."/>
            <person name="Millas R."/>
            <person name="McGilp L."/>
            <person name="Shao M."/>
            <person name="Duquette J."/>
            <person name="Hirsch C.N."/>
            <person name="Kimball J."/>
        </authorList>
    </citation>
    <scope>NUCLEOTIDE SEQUENCE</scope>
    <source>
        <tissue evidence="9">Fresh leaf tissue</tissue>
    </source>
</reference>
<dbReference type="GO" id="GO:0006508">
    <property type="term" value="P:proteolysis"/>
    <property type="evidence" value="ECO:0007669"/>
    <property type="project" value="UniProtKB-KW"/>
</dbReference>
<evidence type="ECO:0000256" key="5">
    <source>
        <dbReference type="ARBA" id="ARBA00023049"/>
    </source>
</evidence>
<protein>
    <recommendedName>
        <fullName evidence="8">Peptidase M3A/M3B catalytic domain-containing protein</fullName>
    </recommendedName>
</protein>
<evidence type="ECO:0000259" key="8">
    <source>
        <dbReference type="Pfam" id="PF01432"/>
    </source>
</evidence>
<dbReference type="InterPro" id="IPR045090">
    <property type="entry name" value="Pept_M3A_M3B"/>
</dbReference>
<evidence type="ECO:0000313" key="9">
    <source>
        <dbReference type="EMBL" id="KAG8052876.1"/>
    </source>
</evidence>
<gene>
    <name evidence="9" type="ORF">GUJ93_ZPchr0001g30607</name>
</gene>
<feature type="compositionally biased region" description="Low complexity" evidence="7">
    <location>
        <begin position="49"/>
        <end position="63"/>
    </location>
</feature>
<dbReference type="Pfam" id="PF01432">
    <property type="entry name" value="Peptidase_M3"/>
    <property type="match status" value="1"/>
</dbReference>
<accession>A0A8J5VAL3</accession>
<keyword evidence="4 6" id="KW-0862">Zinc</keyword>
<keyword evidence="1 6" id="KW-0645">Protease</keyword>
<keyword evidence="10" id="KW-1185">Reference proteome</keyword>
<keyword evidence="3 6" id="KW-0378">Hydrolase</keyword>
<evidence type="ECO:0000256" key="4">
    <source>
        <dbReference type="ARBA" id="ARBA00022833"/>
    </source>
</evidence>
<dbReference type="InterPro" id="IPR001567">
    <property type="entry name" value="Pept_M3A_M3B_dom"/>
</dbReference>
<sequence>MVSLSQPRIPPHFPQSPVRTHAASAASPRPAGLRPPKPRRPPPPPLASVPPASARIAPSASVRLAPPASAASVRLAPPASAASTRLRPSGLRPHRSVGLRPPPQQVCNQTPPVGDKPSLMTFREVETVFHEFGHALQHMLTKQDEGFVAGIRGIEWDAVELPSQFMENWCYHKNTLLSIAKHYETGELLPEEIYEKLVAAKNFRAGTFSLCQWCFRITKE</sequence>
<dbReference type="GO" id="GO:0006518">
    <property type="term" value="P:peptide metabolic process"/>
    <property type="evidence" value="ECO:0007669"/>
    <property type="project" value="TreeGrafter"/>
</dbReference>
<evidence type="ECO:0000313" key="10">
    <source>
        <dbReference type="Proteomes" id="UP000729402"/>
    </source>
</evidence>
<evidence type="ECO:0000256" key="1">
    <source>
        <dbReference type="ARBA" id="ARBA00022670"/>
    </source>
</evidence>
<reference evidence="9" key="2">
    <citation type="submission" date="2021-02" db="EMBL/GenBank/DDBJ databases">
        <authorList>
            <person name="Kimball J.A."/>
            <person name="Haas M.W."/>
            <person name="Macchietto M."/>
            <person name="Kono T."/>
            <person name="Duquette J."/>
            <person name="Shao M."/>
        </authorList>
    </citation>
    <scope>NUCLEOTIDE SEQUENCE</scope>
    <source>
        <tissue evidence="9">Fresh leaf tissue</tissue>
    </source>
</reference>
<dbReference type="Proteomes" id="UP000729402">
    <property type="component" value="Unassembled WGS sequence"/>
</dbReference>
<proteinExistence type="inferred from homology"/>
<keyword evidence="2 6" id="KW-0479">Metal-binding</keyword>
<dbReference type="AlphaFoldDB" id="A0A8J5VAL3"/>
<feature type="domain" description="Peptidase M3A/M3B catalytic" evidence="8">
    <location>
        <begin position="98"/>
        <end position="215"/>
    </location>
</feature>
<evidence type="ECO:0000256" key="7">
    <source>
        <dbReference type="SAM" id="MobiDB-lite"/>
    </source>
</evidence>
<organism evidence="9 10">
    <name type="scientific">Zizania palustris</name>
    <name type="common">Northern wild rice</name>
    <dbReference type="NCBI Taxonomy" id="103762"/>
    <lineage>
        <taxon>Eukaryota</taxon>
        <taxon>Viridiplantae</taxon>
        <taxon>Streptophyta</taxon>
        <taxon>Embryophyta</taxon>
        <taxon>Tracheophyta</taxon>
        <taxon>Spermatophyta</taxon>
        <taxon>Magnoliopsida</taxon>
        <taxon>Liliopsida</taxon>
        <taxon>Poales</taxon>
        <taxon>Poaceae</taxon>
        <taxon>BOP clade</taxon>
        <taxon>Oryzoideae</taxon>
        <taxon>Oryzeae</taxon>
        <taxon>Zizaniinae</taxon>
        <taxon>Zizania</taxon>
    </lineage>
</organism>
<dbReference type="OrthoDB" id="534666at2759"/>
<comment type="caution">
    <text evidence="9">The sequence shown here is derived from an EMBL/GenBank/DDBJ whole genome shotgun (WGS) entry which is preliminary data.</text>
</comment>
<evidence type="ECO:0000256" key="6">
    <source>
        <dbReference type="RuleBase" id="RU003435"/>
    </source>
</evidence>
<dbReference type="PANTHER" id="PTHR11804:SF83">
    <property type="entry name" value="LD37516P"/>
    <property type="match status" value="1"/>
</dbReference>
<comment type="cofactor">
    <cofactor evidence="6">
        <name>Zn(2+)</name>
        <dbReference type="ChEBI" id="CHEBI:29105"/>
    </cofactor>
    <text evidence="6">Binds 1 zinc ion.</text>
</comment>
<name>A0A8J5VAL3_ZIZPA</name>
<dbReference type="GO" id="GO:0004222">
    <property type="term" value="F:metalloendopeptidase activity"/>
    <property type="evidence" value="ECO:0007669"/>
    <property type="project" value="InterPro"/>
</dbReference>
<keyword evidence="5 6" id="KW-0482">Metalloprotease</keyword>
<dbReference type="PANTHER" id="PTHR11804">
    <property type="entry name" value="PROTEASE M3 THIMET OLIGOPEPTIDASE-RELATED"/>
    <property type="match status" value="1"/>
</dbReference>